<feature type="domain" description="DUF6603" evidence="1">
    <location>
        <begin position="441"/>
        <end position="1003"/>
    </location>
</feature>
<dbReference type="AlphaFoldDB" id="A0A3N6PBZ2"/>
<dbReference type="Pfam" id="PF20248">
    <property type="entry name" value="DUF6603"/>
    <property type="match status" value="1"/>
</dbReference>
<sequence>MSSPTVLDRLTDELEVFFQPLVLATKDTPAGREELVSIFQAIGVEVTESQIGTVQSSLSPLEGAIEALDDSVGGGESDSLGAVATALGSARDVFETIEQIEDDSAFVDAEDVVPHLVEYLTVVYVQRQRPSGFFVATLLGVFSVSQPDLPDEDAIPRYPHPYDAGGDGDVELNLEQIGSLLEDPVEALREEYVTGADLSENEFDSITVYGIEWLAAVANWMGLYVSVGAEPTDLDEADDGVDARCSPTLLVSVPISEDTTLRVQIAFTLTEDGIALLLSTSGEAGTDVPFGNWVVQVDLGGSTPPSLLTPDGIEPLDADDEPALSATVGLEKQSTDGTESALVVGANEGTRFEVGQLGIESATTATATAVESDTTAYARDSSLVVAPGDGDSFIKHVLPEDGVGIDFDAGLGWSTERGLYFQGGGSGLDTDLPVGLNVADVLTVDTLHLAAKPDTSGETVTVPVQVAANPQVSLGPIDATVEGIGLEAEIAFPEGNDGNLGPLDVDLGFKPPDGAGLSVDASAVVGGGYLEFDHENERYAGVLQLQVGELTLSAVGLLTTQLPGGRDGFSLLLIISGEFPPVQLGFGFTLNGVGGLLGINRTMDVDYLVAGVSDGTVSSIMFPDDPVRNAPQIISDLRNGFPVAAGNHVFGPMGKLAWGTPTMLSASLGVLLELPDPIRVAILGRVHAGLPHEEVGIVVFNMDVIGAIDIGEQQASAAASLYDSRILAYTLTGDMAMKTGWGGDPEFVLSVGGFNPRYDPPEDFPELRRIALTLGPGNPRIRWEGYFAVTANTVQVGASVEVYAAAGGFSFEGDMGFDTLFRFDPFELIADFYAGFALMRGGSTIMAVDVDGTLAGPGPWHVTGDATFEIWPIEFEISVDEEFGESESADGLPPADVFGKVVDALGDERNWSAQRPEDGDSVVTLRQVESREGEVLAHPLGQCSVRQTVAPLGITIEEYEGSSPAEYDRFEIVDASVGDADEDPSEATREQFARGEYFDLSDDEKLEGPEFERYEAGTHLSNTGFGWGGEDDEDLLGGDVLEYETAVIDDQADGFDPIHLDPVGMPQSTAACLASVSAVARGALRTTGEERFAVDETETGPTGVDASVTVGDPNYVVARTDDLTRVDLDLPEAGTTKREAEEALSGYLDSNGGDPDDYQICGVHETLSVGVNA</sequence>
<comment type="caution">
    <text evidence="2">The sequence shown here is derived from an EMBL/GenBank/DDBJ whole genome shotgun (WGS) entry which is preliminary data.</text>
</comment>
<name>A0A3N6PBZ2_NATCH</name>
<dbReference type="Proteomes" id="UP000282323">
    <property type="component" value="Unassembled WGS sequence"/>
</dbReference>
<dbReference type="InterPro" id="IPR046538">
    <property type="entry name" value="DUF6603"/>
</dbReference>
<evidence type="ECO:0000259" key="1">
    <source>
        <dbReference type="Pfam" id="PF20248"/>
    </source>
</evidence>
<evidence type="ECO:0000313" key="2">
    <source>
        <dbReference type="EMBL" id="RQG94175.1"/>
    </source>
</evidence>
<accession>A0A3N6PBZ2</accession>
<dbReference type="OrthoDB" id="351153at2157"/>
<protein>
    <recommendedName>
        <fullName evidence="1">DUF6603 domain-containing protein</fullName>
    </recommendedName>
</protein>
<proteinExistence type="predicted"/>
<dbReference type="EMBL" id="REGA01000010">
    <property type="protein sequence ID" value="RQG94175.1"/>
    <property type="molecule type" value="Genomic_DNA"/>
</dbReference>
<reference evidence="2 3" key="1">
    <citation type="submission" date="2018-10" db="EMBL/GenBank/DDBJ databases">
        <title>Natrarchaeobius chitinivorans gen. nov., sp. nov., and Natrarchaeobius haloalkaliphilus sp. nov., alkaliphilic, chitin-utilizing haloarchaea from hypersaline alkaline lakes.</title>
        <authorList>
            <person name="Sorokin D.Y."/>
            <person name="Elcheninov A.G."/>
            <person name="Kostrikina N.A."/>
            <person name="Bale N.J."/>
            <person name="Sinninghe Damste J.S."/>
            <person name="Khijniak T.V."/>
            <person name="Kublanov I.V."/>
            <person name="Toshchakov S.V."/>
        </authorList>
    </citation>
    <scope>NUCLEOTIDE SEQUENCE [LARGE SCALE GENOMIC DNA]</scope>
    <source>
        <strain evidence="2 3">AArcht4T</strain>
    </source>
</reference>
<organism evidence="2 3">
    <name type="scientific">Natrarchaeobius chitinivorans</name>
    <dbReference type="NCBI Taxonomy" id="1679083"/>
    <lineage>
        <taxon>Archaea</taxon>
        <taxon>Methanobacteriati</taxon>
        <taxon>Methanobacteriota</taxon>
        <taxon>Stenosarchaea group</taxon>
        <taxon>Halobacteria</taxon>
        <taxon>Halobacteriales</taxon>
        <taxon>Natrialbaceae</taxon>
        <taxon>Natrarchaeobius</taxon>
    </lineage>
</organism>
<keyword evidence="3" id="KW-1185">Reference proteome</keyword>
<dbReference type="RefSeq" id="WP_124195933.1">
    <property type="nucleotide sequence ID" value="NZ_REGA01000010.1"/>
</dbReference>
<gene>
    <name evidence="2" type="ORF">EA473_12420</name>
</gene>
<evidence type="ECO:0000313" key="3">
    <source>
        <dbReference type="Proteomes" id="UP000282323"/>
    </source>
</evidence>